<accession>A0ABW2TS10</accession>
<evidence type="ECO:0000313" key="2">
    <source>
        <dbReference type="Proteomes" id="UP001596512"/>
    </source>
</evidence>
<evidence type="ECO:0000313" key="1">
    <source>
        <dbReference type="EMBL" id="MFC7615790.1"/>
    </source>
</evidence>
<gene>
    <name evidence="1" type="ORF">ACFQV2_22180</name>
</gene>
<organism evidence="1 2">
    <name type="scientific">Actinokineospora soli</name>
    <dbReference type="NCBI Taxonomy" id="1048753"/>
    <lineage>
        <taxon>Bacteria</taxon>
        <taxon>Bacillati</taxon>
        <taxon>Actinomycetota</taxon>
        <taxon>Actinomycetes</taxon>
        <taxon>Pseudonocardiales</taxon>
        <taxon>Pseudonocardiaceae</taxon>
        <taxon>Actinokineospora</taxon>
    </lineage>
</organism>
<dbReference type="EMBL" id="JBHTEY010000004">
    <property type="protein sequence ID" value="MFC7615790.1"/>
    <property type="molecule type" value="Genomic_DNA"/>
</dbReference>
<protein>
    <submittedName>
        <fullName evidence="1">Uncharacterized protein</fullName>
    </submittedName>
</protein>
<dbReference type="Gene3D" id="3.30.559.30">
    <property type="entry name" value="Nonribosomal peptide synthetase, condensation domain"/>
    <property type="match status" value="1"/>
</dbReference>
<keyword evidence="2" id="KW-1185">Reference proteome</keyword>
<proteinExistence type="predicted"/>
<name>A0ABW2TS10_9PSEU</name>
<reference evidence="2" key="1">
    <citation type="journal article" date="2019" name="Int. J. Syst. Evol. Microbiol.">
        <title>The Global Catalogue of Microorganisms (GCM) 10K type strain sequencing project: providing services to taxonomists for standard genome sequencing and annotation.</title>
        <authorList>
            <consortium name="The Broad Institute Genomics Platform"/>
            <consortium name="The Broad Institute Genome Sequencing Center for Infectious Disease"/>
            <person name="Wu L."/>
            <person name="Ma J."/>
        </authorList>
    </citation>
    <scope>NUCLEOTIDE SEQUENCE [LARGE SCALE GENOMIC DNA]</scope>
    <source>
        <strain evidence="2">JCM 17695</strain>
    </source>
</reference>
<dbReference type="Proteomes" id="UP001596512">
    <property type="component" value="Unassembled WGS sequence"/>
</dbReference>
<sequence>MAWHQRYPTADLRRDLAWPTRWFGPYVTLLDARGPAFGPTATTTAVLATGLRIDAPVVTAIRHDDGTTVTTEGTG</sequence>
<comment type="caution">
    <text evidence="1">The sequence shown here is derived from an EMBL/GenBank/DDBJ whole genome shotgun (WGS) entry which is preliminary data.</text>
</comment>